<dbReference type="PRINTS" id="PR00722">
    <property type="entry name" value="CHYMOTRYPSIN"/>
</dbReference>
<dbReference type="SMART" id="SM00020">
    <property type="entry name" value="Tryp_SPc"/>
    <property type="match status" value="1"/>
</dbReference>
<evidence type="ECO:0000256" key="1">
    <source>
        <dbReference type="ARBA" id="ARBA00023157"/>
    </source>
</evidence>
<keyword evidence="3" id="KW-0732">Signal</keyword>
<feature type="chain" id="PRO_5033720763" evidence="3">
    <location>
        <begin position="21"/>
        <end position="390"/>
    </location>
</feature>
<dbReference type="Proteomes" id="UP000274756">
    <property type="component" value="Unassembled WGS sequence"/>
</dbReference>
<gene>
    <name evidence="5" type="ORF">DME_LOCUS3326</name>
</gene>
<evidence type="ECO:0000256" key="2">
    <source>
        <dbReference type="ARBA" id="ARBA00024195"/>
    </source>
</evidence>
<dbReference type="InterPro" id="IPR001314">
    <property type="entry name" value="Peptidase_S1A"/>
</dbReference>
<dbReference type="AlphaFoldDB" id="A0A0N4UP42"/>
<evidence type="ECO:0000313" key="8">
    <source>
        <dbReference type="WBParaSite" id="DME_0000971001-mRNA-1"/>
    </source>
</evidence>
<dbReference type="InterPro" id="IPR018114">
    <property type="entry name" value="TRYPSIN_HIS"/>
</dbReference>
<comment type="similarity">
    <text evidence="2">Belongs to the peptidase S1 family. CLIP subfamily.</text>
</comment>
<accession>A0A0N4UP42</accession>
<evidence type="ECO:0000313" key="6">
    <source>
        <dbReference type="Proteomes" id="UP000038040"/>
    </source>
</evidence>
<dbReference type="InterPro" id="IPR043504">
    <property type="entry name" value="Peptidase_S1_PA_chymotrypsin"/>
</dbReference>
<dbReference type="Gene3D" id="2.40.10.10">
    <property type="entry name" value="Trypsin-like serine proteases"/>
    <property type="match status" value="1"/>
</dbReference>
<reference evidence="5 7" key="2">
    <citation type="submission" date="2018-11" db="EMBL/GenBank/DDBJ databases">
        <authorList>
            <consortium name="Pathogen Informatics"/>
        </authorList>
    </citation>
    <scope>NUCLEOTIDE SEQUENCE [LARGE SCALE GENOMIC DNA]</scope>
</reference>
<dbReference type="GO" id="GO:0004252">
    <property type="term" value="F:serine-type endopeptidase activity"/>
    <property type="evidence" value="ECO:0007669"/>
    <property type="project" value="InterPro"/>
</dbReference>
<dbReference type="InterPro" id="IPR001254">
    <property type="entry name" value="Trypsin_dom"/>
</dbReference>
<dbReference type="Pfam" id="PF00089">
    <property type="entry name" value="Trypsin"/>
    <property type="match status" value="2"/>
</dbReference>
<dbReference type="EMBL" id="UYYG01000124">
    <property type="protein sequence ID" value="VDN53353.1"/>
    <property type="molecule type" value="Genomic_DNA"/>
</dbReference>
<dbReference type="PANTHER" id="PTHR24256">
    <property type="entry name" value="TRYPTASE-RELATED"/>
    <property type="match status" value="1"/>
</dbReference>
<dbReference type="SUPFAM" id="SSF50494">
    <property type="entry name" value="Trypsin-like serine proteases"/>
    <property type="match status" value="1"/>
</dbReference>
<dbReference type="InterPro" id="IPR051487">
    <property type="entry name" value="Ser/Thr_Proteases_Immune/Dev"/>
</dbReference>
<sequence>MKFLYGFFLSLYLLFEICLAFEQRYKIAHGHIADPESYPFVTKISMGERFKMNNKFGVCTGSLISRSVVITAGHCGGNFSASLKFNKTGKFLKLVAKIPSISNNEKYNLFNLLNSAHLLYGSEEMKHYKVYYAAEFYKKRDYEQELYETYRSSGKFHQLMTNEEISDVGEVYDIGLFALERPVPVNNSARIYRFIKLPVKDINATVWMPIDQPIRKLSCETLGYGAHERGYSDENLRRLGIKFHFKYKKTIFSPLLSYDQKGRRCQGDSGGPLICRLHNETFLFGITVGRVGGHGMFPYPVLERNCDGEKFDLLYTISTDLRDFLAAIRNLLIQMGKLDESETKTVYFLSFGYLQNYGLSKCVLPDIDSEHHLVSCSEHLTEHLTEYFNT</sequence>
<dbReference type="PROSITE" id="PS00134">
    <property type="entry name" value="TRYPSIN_HIS"/>
    <property type="match status" value="1"/>
</dbReference>
<dbReference type="OrthoDB" id="60866at2759"/>
<reference evidence="8" key="1">
    <citation type="submission" date="2017-02" db="UniProtKB">
        <authorList>
            <consortium name="WormBaseParasite"/>
        </authorList>
    </citation>
    <scope>IDENTIFICATION</scope>
</reference>
<feature type="signal peptide" evidence="3">
    <location>
        <begin position="1"/>
        <end position="20"/>
    </location>
</feature>
<protein>
    <submittedName>
        <fullName evidence="8">Peptidase S1 domain-containing protein</fullName>
    </submittedName>
</protein>
<keyword evidence="1" id="KW-1015">Disulfide bond</keyword>
<feature type="domain" description="Peptidase S1" evidence="4">
    <location>
        <begin position="27"/>
        <end position="333"/>
    </location>
</feature>
<dbReference type="PROSITE" id="PS50240">
    <property type="entry name" value="TRYPSIN_DOM"/>
    <property type="match status" value="1"/>
</dbReference>
<name>A0A0N4UP42_DRAME</name>
<dbReference type="WBParaSite" id="DME_0000971001-mRNA-1">
    <property type="protein sequence ID" value="DME_0000971001-mRNA-1"/>
    <property type="gene ID" value="DME_0000971001"/>
</dbReference>
<dbReference type="GO" id="GO:0006508">
    <property type="term" value="P:proteolysis"/>
    <property type="evidence" value="ECO:0007669"/>
    <property type="project" value="InterPro"/>
</dbReference>
<keyword evidence="7" id="KW-1185">Reference proteome</keyword>
<evidence type="ECO:0000259" key="4">
    <source>
        <dbReference type="PROSITE" id="PS50240"/>
    </source>
</evidence>
<evidence type="ECO:0000313" key="7">
    <source>
        <dbReference type="Proteomes" id="UP000274756"/>
    </source>
</evidence>
<evidence type="ECO:0000256" key="3">
    <source>
        <dbReference type="SAM" id="SignalP"/>
    </source>
</evidence>
<dbReference type="STRING" id="318479.A0A0N4UP42"/>
<organism evidence="6 8">
    <name type="scientific">Dracunculus medinensis</name>
    <name type="common">Guinea worm</name>
    <dbReference type="NCBI Taxonomy" id="318479"/>
    <lineage>
        <taxon>Eukaryota</taxon>
        <taxon>Metazoa</taxon>
        <taxon>Ecdysozoa</taxon>
        <taxon>Nematoda</taxon>
        <taxon>Chromadorea</taxon>
        <taxon>Rhabditida</taxon>
        <taxon>Spirurina</taxon>
        <taxon>Dracunculoidea</taxon>
        <taxon>Dracunculidae</taxon>
        <taxon>Dracunculus</taxon>
    </lineage>
</organism>
<proteinExistence type="inferred from homology"/>
<dbReference type="Proteomes" id="UP000038040">
    <property type="component" value="Unplaced"/>
</dbReference>
<dbReference type="InterPro" id="IPR009003">
    <property type="entry name" value="Peptidase_S1_PA"/>
</dbReference>
<evidence type="ECO:0000313" key="5">
    <source>
        <dbReference type="EMBL" id="VDN53353.1"/>
    </source>
</evidence>